<organism evidence="1 2">
    <name type="scientific">Ophiocordyceps unilateralis</name>
    <name type="common">Zombie-ant fungus</name>
    <name type="synonym">Torrubia unilateralis</name>
    <dbReference type="NCBI Taxonomy" id="268505"/>
    <lineage>
        <taxon>Eukaryota</taxon>
        <taxon>Fungi</taxon>
        <taxon>Dikarya</taxon>
        <taxon>Ascomycota</taxon>
        <taxon>Pezizomycotina</taxon>
        <taxon>Sordariomycetes</taxon>
        <taxon>Hypocreomycetidae</taxon>
        <taxon>Hypocreales</taxon>
        <taxon>Ophiocordycipitaceae</taxon>
        <taxon>Ophiocordyceps</taxon>
    </lineage>
</organism>
<accession>A0A2A9P472</accession>
<protein>
    <submittedName>
        <fullName evidence="1">Uncharacterized protein</fullName>
    </submittedName>
</protein>
<evidence type="ECO:0000313" key="2">
    <source>
        <dbReference type="Proteomes" id="UP000037136"/>
    </source>
</evidence>
<proteinExistence type="predicted"/>
<sequence length="120" mass="12718">MSSACSIRKIHTIGIKAGLPPSSTRMVHCSAVPGLIGVVTVDRCRACRRKISPSSTVCPIGDVTTPLLQLRQAENSAVFILAGAAGLDPFSVPHVQISWRRCQTRANVLVRPSKACLAQG</sequence>
<reference evidence="1 2" key="1">
    <citation type="journal article" date="2015" name="BMC Genomics">
        <title>Gene expression during zombie ant biting behavior reflects the complexity underlying fungal parasitic behavioral manipulation.</title>
        <authorList>
            <person name="de Bekker C."/>
            <person name="Ohm R.A."/>
            <person name="Loreto R.G."/>
            <person name="Sebastian A."/>
            <person name="Albert I."/>
            <person name="Merrow M."/>
            <person name="Brachmann A."/>
            <person name="Hughes D.P."/>
        </authorList>
    </citation>
    <scope>NUCLEOTIDE SEQUENCE [LARGE SCALE GENOMIC DNA]</scope>
    <source>
        <strain evidence="1 2">SC16a</strain>
    </source>
</reference>
<evidence type="ECO:0000313" key="1">
    <source>
        <dbReference type="EMBL" id="PFH55781.1"/>
    </source>
</evidence>
<gene>
    <name evidence="1" type="ORF">XA68_17625</name>
</gene>
<reference evidence="1 2" key="2">
    <citation type="journal article" date="2017" name="Sci. Rep.">
        <title>Ant-infecting Ophiocordyceps genomes reveal a high diversity of potential behavioral manipulation genes and a possible major role for enterotoxins.</title>
        <authorList>
            <person name="de Bekker C."/>
            <person name="Ohm R.A."/>
            <person name="Evans H.C."/>
            <person name="Brachmann A."/>
            <person name="Hughes D.P."/>
        </authorList>
    </citation>
    <scope>NUCLEOTIDE SEQUENCE [LARGE SCALE GENOMIC DNA]</scope>
    <source>
        <strain evidence="1 2">SC16a</strain>
    </source>
</reference>
<keyword evidence="2" id="KW-1185">Reference proteome</keyword>
<dbReference type="EMBL" id="LAZP02000768">
    <property type="protein sequence ID" value="PFH55781.1"/>
    <property type="molecule type" value="Genomic_DNA"/>
</dbReference>
<comment type="caution">
    <text evidence="1">The sequence shown here is derived from an EMBL/GenBank/DDBJ whole genome shotgun (WGS) entry which is preliminary data.</text>
</comment>
<name>A0A2A9P472_OPHUN</name>
<dbReference type="AlphaFoldDB" id="A0A2A9P472"/>
<dbReference type="Proteomes" id="UP000037136">
    <property type="component" value="Unassembled WGS sequence"/>
</dbReference>